<evidence type="ECO:0000313" key="2">
    <source>
        <dbReference type="EMBL" id="GGF82057.1"/>
    </source>
</evidence>
<feature type="region of interest" description="Disordered" evidence="1">
    <location>
        <begin position="186"/>
        <end position="207"/>
    </location>
</feature>
<feature type="region of interest" description="Disordered" evidence="1">
    <location>
        <begin position="128"/>
        <end position="156"/>
    </location>
</feature>
<evidence type="ECO:0000313" key="3">
    <source>
        <dbReference type="Proteomes" id="UP000640509"/>
    </source>
</evidence>
<feature type="compositionally biased region" description="Polar residues" evidence="1">
    <location>
        <begin position="139"/>
        <end position="148"/>
    </location>
</feature>
<feature type="compositionally biased region" description="Basic residues" evidence="1">
    <location>
        <begin position="78"/>
        <end position="95"/>
    </location>
</feature>
<evidence type="ECO:0000256" key="1">
    <source>
        <dbReference type="SAM" id="MobiDB-lite"/>
    </source>
</evidence>
<gene>
    <name evidence="2" type="ORF">GCM10011402_38320</name>
</gene>
<feature type="region of interest" description="Disordered" evidence="1">
    <location>
        <begin position="16"/>
        <end position="95"/>
    </location>
</feature>
<feature type="compositionally biased region" description="Basic and acidic residues" evidence="1">
    <location>
        <begin position="41"/>
        <end position="55"/>
    </location>
</feature>
<name>A0ABQ1VN48_9RHOB</name>
<accession>A0ABQ1VN48</accession>
<sequence length="207" mass="23324">MEARYEGKIREACANNACIDKNGKIEAGKQRKRPQASSLYNERKEKKASGSREAKPSSMQWMQISRHHSSGRADDSKHHRRAKQSNHSGSAHRRQHTDIAAFTEQCKHHADDRSDNCNRCSKRWRFSVPNRTARRHQNNRSADGNSHGNRYPNLGEGNKEAGLEYCACSGKEAERLPGQLGTLPWNAKKLGDEQETDPAQCCSREGA</sequence>
<reference evidence="3" key="1">
    <citation type="journal article" date="2019" name="Int. J. Syst. Evol. Microbiol.">
        <title>The Global Catalogue of Microorganisms (GCM) 10K type strain sequencing project: providing services to taxonomists for standard genome sequencing and annotation.</title>
        <authorList>
            <consortium name="The Broad Institute Genomics Platform"/>
            <consortium name="The Broad Institute Genome Sequencing Center for Infectious Disease"/>
            <person name="Wu L."/>
            <person name="Ma J."/>
        </authorList>
    </citation>
    <scope>NUCLEOTIDE SEQUENCE [LARGE SCALE GENOMIC DNA]</scope>
    <source>
        <strain evidence="3">CGMCC 1.15419</strain>
    </source>
</reference>
<dbReference type="Proteomes" id="UP000640509">
    <property type="component" value="Unassembled WGS sequence"/>
</dbReference>
<comment type="caution">
    <text evidence="2">The sequence shown here is derived from an EMBL/GenBank/DDBJ whole genome shotgun (WGS) entry which is preliminary data.</text>
</comment>
<protein>
    <submittedName>
        <fullName evidence="2">Uncharacterized protein</fullName>
    </submittedName>
</protein>
<keyword evidence="3" id="KW-1185">Reference proteome</keyword>
<organism evidence="2 3">
    <name type="scientific">Paracoccus acridae</name>
    <dbReference type="NCBI Taxonomy" id="1795310"/>
    <lineage>
        <taxon>Bacteria</taxon>
        <taxon>Pseudomonadati</taxon>
        <taxon>Pseudomonadota</taxon>
        <taxon>Alphaproteobacteria</taxon>
        <taxon>Rhodobacterales</taxon>
        <taxon>Paracoccaceae</taxon>
        <taxon>Paracoccus</taxon>
    </lineage>
</organism>
<proteinExistence type="predicted"/>
<dbReference type="EMBL" id="BMIV01000046">
    <property type="protein sequence ID" value="GGF82057.1"/>
    <property type="molecule type" value="Genomic_DNA"/>
</dbReference>